<dbReference type="AlphaFoldDB" id="A0A8J4YH78"/>
<evidence type="ECO:0000313" key="4">
    <source>
        <dbReference type="Proteomes" id="UP000770661"/>
    </source>
</evidence>
<evidence type="ECO:0000256" key="1">
    <source>
        <dbReference type="ARBA" id="ARBA00004123"/>
    </source>
</evidence>
<dbReference type="EMBL" id="JACEEZ010008581">
    <property type="protein sequence ID" value="KAG0723146.1"/>
    <property type="molecule type" value="Genomic_DNA"/>
</dbReference>
<comment type="caution">
    <text evidence="3">The sequence shown here is derived from an EMBL/GenBank/DDBJ whole genome shotgun (WGS) entry which is preliminary data.</text>
</comment>
<gene>
    <name evidence="3" type="ORF">GWK47_005688</name>
</gene>
<dbReference type="Proteomes" id="UP000770661">
    <property type="component" value="Unassembled WGS sequence"/>
</dbReference>
<dbReference type="Gene3D" id="1.10.10.10">
    <property type="entry name" value="Winged helix-like DNA-binding domain superfamily/Winged helix DNA-binding domain"/>
    <property type="match status" value="2"/>
</dbReference>
<dbReference type="SUPFAM" id="SSF46689">
    <property type="entry name" value="Homeodomain-like"/>
    <property type="match status" value="2"/>
</dbReference>
<evidence type="ECO:0000313" key="3">
    <source>
        <dbReference type="EMBL" id="KAG0723146.1"/>
    </source>
</evidence>
<accession>A0A8J4YH78</accession>
<dbReference type="GO" id="GO:0005634">
    <property type="term" value="C:nucleus"/>
    <property type="evidence" value="ECO:0007669"/>
    <property type="project" value="UniProtKB-SubCell"/>
</dbReference>
<proteinExistence type="predicted"/>
<protein>
    <recommendedName>
        <fullName evidence="5">Transposase</fullName>
    </recommendedName>
</protein>
<feature type="region of interest" description="Disordered" evidence="2">
    <location>
        <begin position="166"/>
        <end position="223"/>
    </location>
</feature>
<dbReference type="InterPro" id="IPR036388">
    <property type="entry name" value="WH-like_DNA-bd_sf"/>
</dbReference>
<dbReference type="OrthoDB" id="6484031at2759"/>
<comment type="subcellular location">
    <subcellularLocation>
        <location evidence="1">Nucleus</location>
    </subcellularLocation>
</comment>
<dbReference type="Pfam" id="PF13384">
    <property type="entry name" value="HTH_23"/>
    <property type="match status" value="1"/>
</dbReference>
<evidence type="ECO:0000256" key="2">
    <source>
        <dbReference type="SAM" id="MobiDB-lite"/>
    </source>
</evidence>
<organism evidence="3 4">
    <name type="scientific">Chionoecetes opilio</name>
    <name type="common">Atlantic snow crab</name>
    <name type="synonym">Cancer opilio</name>
    <dbReference type="NCBI Taxonomy" id="41210"/>
    <lineage>
        <taxon>Eukaryota</taxon>
        <taxon>Metazoa</taxon>
        <taxon>Ecdysozoa</taxon>
        <taxon>Arthropoda</taxon>
        <taxon>Crustacea</taxon>
        <taxon>Multicrustacea</taxon>
        <taxon>Malacostraca</taxon>
        <taxon>Eumalacostraca</taxon>
        <taxon>Eucarida</taxon>
        <taxon>Decapoda</taxon>
        <taxon>Pleocyemata</taxon>
        <taxon>Brachyura</taxon>
        <taxon>Eubrachyura</taxon>
        <taxon>Majoidea</taxon>
        <taxon>Majidae</taxon>
        <taxon>Chionoecetes</taxon>
    </lineage>
</organism>
<evidence type="ECO:0008006" key="5">
    <source>
        <dbReference type="Google" id="ProtNLM"/>
    </source>
</evidence>
<sequence length="223" mass="25022">MNRRDRALTVRGNIVLLRRQGHTIRHIADELGVSTNTVQRWIKRHEDSGILTNLIPKSNSRSRVTTPEEDAAILQAAREEDTFKNASALKQHLNLQVSECTIRRRLKDRGLQCQPPDMEQLIAETVVLREQGLSFRAIAKELNVSKTCVVWRIQRFQENGGQLKYLPKRGRGRGRVASASEDLDPPDTAEHEEAPSPSPSAAGGRKAPRRNTRLSGSHREASS</sequence>
<dbReference type="InterPro" id="IPR009057">
    <property type="entry name" value="Homeodomain-like_sf"/>
</dbReference>
<keyword evidence="4" id="KW-1185">Reference proteome</keyword>
<reference evidence="3" key="1">
    <citation type="submission" date="2020-07" db="EMBL/GenBank/DDBJ databases">
        <title>The High-quality genome of the commercially important snow crab, Chionoecetes opilio.</title>
        <authorList>
            <person name="Jeong J.-H."/>
            <person name="Ryu S."/>
        </authorList>
    </citation>
    <scope>NUCLEOTIDE SEQUENCE</scope>
    <source>
        <strain evidence="3">MADBK_172401_WGS</strain>
        <tissue evidence="3">Digestive gland</tissue>
    </source>
</reference>
<name>A0A8J4YH78_CHIOP</name>